<dbReference type="Pfam" id="PF04989">
    <property type="entry name" value="RMNT_CmcI"/>
    <property type="match status" value="1"/>
</dbReference>
<dbReference type="PANTHER" id="PTHR40048">
    <property type="entry name" value="RHAMNOSYL O-METHYLTRANSFERASE"/>
    <property type="match status" value="1"/>
</dbReference>
<evidence type="ECO:0000313" key="4">
    <source>
        <dbReference type="Proteomes" id="UP001378188"/>
    </source>
</evidence>
<keyword evidence="4" id="KW-1185">Reference proteome</keyword>
<evidence type="ECO:0000256" key="1">
    <source>
        <dbReference type="ARBA" id="ARBA00022603"/>
    </source>
</evidence>
<dbReference type="Gene3D" id="3.40.50.150">
    <property type="entry name" value="Vaccinia Virus protein VP39"/>
    <property type="match status" value="1"/>
</dbReference>
<evidence type="ECO:0000313" key="3">
    <source>
        <dbReference type="EMBL" id="MEJ8572493.1"/>
    </source>
</evidence>
<dbReference type="GO" id="GO:0008168">
    <property type="term" value="F:methyltransferase activity"/>
    <property type="evidence" value="ECO:0007669"/>
    <property type="project" value="UniProtKB-KW"/>
</dbReference>
<proteinExistence type="predicted"/>
<keyword evidence="2" id="KW-0808">Transferase</keyword>
<reference evidence="3 4" key="1">
    <citation type="submission" date="2024-02" db="EMBL/GenBank/DDBJ databases">
        <title>Genome analysis and characterization of Microbaculum marinisediminis sp. nov., isolated from marine sediment.</title>
        <authorList>
            <person name="Du Z.-J."/>
            <person name="Ye Y.-Q."/>
            <person name="Zhang Z.-R."/>
            <person name="Yuan S.-M."/>
            <person name="Zhang X.-Y."/>
        </authorList>
    </citation>
    <scope>NUCLEOTIDE SEQUENCE [LARGE SCALE GENOMIC DNA]</scope>
    <source>
        <strain evidence="3 4">SDUM1044001</strain>
    </source>
</reference>
<dbReference type="InterPro" id="IPR007072">
    <property type="entry name" value="RNMT_CmcI"/>
</dbReference>
<dbReference type="GO" id="GO:0005886">
    <property type="term" value="C:plasma membrane"/>
    <property type="evidence" value="ECO:0007669"/>
    <property type="project" value="TreeGrafter"/>
</dbReference>
<evidence type="ECO:0000256" key="2">
    <source>
        <dbReference type="ARBA" id="ARBA00022679"/>
    </source>
</evidence>
<dbReference type="EMBL" id="JAZHOF010000005">
    <property type="protein sequence ID" value="MEJ8572493.1"/>
    <property type="molecule type" value="Genomic_DNA"/>
</dbReference>
<dbReference type="RefSeq" id="WP_340330193.1">
    <property type="nucleotide sequence ID" value="NZ_JAZHOF010000005.1"/>
</dbReference>
<dbReference type="SUPFAM" id="SSF53335">
    <property type="entry name" value="S-adenosyl-L-methionine-dependent methyltransferases"/>
    <property type="match status" value="1"/>
</dbReference>
<protein>
    <submittedName>
        <fullName evidence="3">CmcI family methyltransferase</fullName>
    </submittedName>
</protein>
<sequence length="252" mass="28242">MKLEIDTDRAEILVDGDRRVSMWSDEGFELVSSLWVKSGWNQKHNYTFSWFGVPIIQLPEDMIRYQEVVAAVQPDVIVETGIAHGGSLVYSATLCRMLGKGRVIGIDIDIRPHNRKRLEEHPLIDMITMLEGSSVDPEMVGRIAGEIREGESVLVVLDSNHTYEHVAAELEAYAPMVTPGSYIVATDGIMRDLADTPRGAPGWTTDNPANAAQDFVARNPDFVIEQPGWAFNESTLSKNITHWPDAWVRRIR</sequence>
<dbReference type="InterPro" id="IPR029063">
    <property type="entry name" value="SAM-dependent_MTases_sf"/>
</dbReference>
<keyword evidence="1 3" id="KW-0489">Methyltransferase</keyword>
<dbReference type="GO" id="GO:0032259">
    <property type="term" value="P:methylation"/>
    <property type="evidence" value="ECO:0007669"/>
    <property type="project" value="UniProtKB-KW"/>
</dbReference>
<dbReference type="GO" id="GO:0008610">
    <property type="term" value="P:lipid biosynthetic process"/>
    <property type="evidence" value="ECO:0007669"/>
    <property type="project" value="InterPro"/>
</dbReference>
<comment type="caution">
    <text evidence="3">The sequence shown here is derived from an EMBL/GenBank/DDBJ whole genome shotgun (WGS) entry which is preliminary data.</text>
</comment>
<dbReference type="Proteomes" id="UP001378188">
    <property type="component" value="Unassembled WGS sequence"/>
</dbReference>
<dbReference type="GO" id="GO:0071770">
    <property type="term" value="P:DIM/DIP cell wall layer assembly"/>
    <property type="evidence" value="ECO:0007669"/>
    <property type="project" value="TreeGrafter"/>
</dbReference>
<gene>
    <name evidence="3" type="ORF">V3328_13465</name>
</gene>
<organism evidence="3 4">
    <name type="scientific">Microbaculum marinum</name>
    <dbReference type="NCBI Taxonomy" id="1764581"/>
    <lineage>
        <taxon>Bacteria</taxon>
        <taxon>Pseudomonadati</taxon>
        <taxon>Pseudomonadota</taxon>
        <taxon>Alphaproteobacteria</taxon>
        <taxon>Hyphomicrobiales</taxon>
        <taxon>Tepidamorphaceae</taxon>
        <taxon>Microbaculum</taxon>
    </lineage>
</organism>
<dbReference type="PANTHER" id="PTHR40048:SF1">
    <property type="entry name" value="RHAMNOSYL O-METHYLTRANSFERASE"/>
    <property type="match status" value="1"/>
</dbReference>
<name>A0AAW9RX03_9HYPH</name>
<accession>A0AAW9RX03</accession>
<dbReference type="AlphaFoldDB" id="A0AAW9RX03"/>